<dbReference type="InterPro" id="IPR033308">
    <property type="entry name" value="PGAP5/Cdc1/Ted1"/>
</dbReference>
<dbReference type="PANTHER" id="PTHR13315:SF4">
    <property type="entry name" value="METALLOPHOSPHOESTERASE, ISOFORM E"/>
    <property type="match status" value="1"/>
</dbReference>
<sequence>MLSGHDHNQCRVVQSTPFGPVMEQTLGTISWQQGNLYPSFMLIRRTNCKKCVIWAKSDDIGRDLIKLSKDVMT</sequence>
<dbReference type="Gramene" id="TRITD4Bv1G069820.1">
    <property type="protein sequence ID" value="TRITD4Bv1G069820.1"/>
    <property type="gene ID" value="TRITD4Bv1G069820"/>
</dbReference>
<protein>
    <submittedName>
        <fullName evidence="2">Uncharacterized protein</fullName>
    </submittedName>
</protein>
<keyword evidence="1" id="KW-0472">Membrane</keyword>
<evidence type="ECO:0000256" key="1">
    <source>
        <dbReference type="ARBA" id="ARBA00023136"/>
    </source>
</evidence>
<dbReference type="AlphaFoldDB" id="A0A9R0WAQ1"/>
<reference evidence="2 3" key="1">
    <citation type="submission" date="2017-09" db="EMBL/GenBank/DDBJ databases">
        <authorList>
            <consortium name="International Durum Wheat Genome Sequencing Consortium (IDWGSC)"/>
            <person name="Milanesi L."/>
        </authorList>
    </citation>
    <scope>NUCLEOTIDE SEQUENCE [LARGE SCALE GENOMIC DNA]</scope>
    <source>
        <strain evidence="3">cv. Svevo</strain>
    </source>
</reference>
<accession>A0A9R0WAQ1</accession>
<proteinExistence type="predicted"/>
<dbReference type="GO" id="GO:0016020">
    <property type="term" value="C:membrane"/>
    <property type="evidence" value="ECO:0007669"/>
    <property type="project" value="GOC"/>
</dbReference>
<dbReference type="Proteomes" id="UP000324705">
    <property type="component" value="Chromosome 4B"/>
</dbReference>
<dbReference type="EMBL" id="LT934118">
    <property type="protein sequence ID" value="VAI04820.1"/>
    <property type="molecule type" value="Genomic_DNA"/>
</dbReference>
<keyword evidence="3" id="KW-1185">Reference proteome</keyword>
<organism evidence="2 3">
    <name type="scientific">Triticum turgidum subsp. durum</name>
    <name type="common">Durum wheat</name>
    <name type="synonym">Triticum durum</name>
    <dbReference type="NCBI Taxonomy" id="4567"/>
    <lineage>
        <taxon>Eukaryota</taxon>
        <taxon>Viridiplantae</taxon>
        <taxon>Streptophyta</taxon>
        <taxon>Embryophyta</taxon>
        <taxon>Tracheophyta</taxon>
        <taxon>Spermatophyta</taxon>
        <taxon>Magnoliopsida</taxon>
        <taxon>Liliopsida</taxon>
        <taxon>Poales</taxon>
        <taxon>Poaceae</taxon>
        <taxon>BOP clade</taxon>
        <taxon>Pooideae</taxon>
        <taxon>Triticodae</taxon>
        <taxon>Triticeae</taxon>
        <taxon>Triticinae</taxon>
        <taxon>Triticum</taxon>
    </lineage>
</organism>
<gene>
    <name evidence="2" type="ORF">TRITD_4Bv1G069820</name>
</gene>
<dbReference type="GO" id="GO:0005783">
    <property type="term" value="C:endoplasmic reticulum"/>
    <property type="evidence" value="ECO:0007669"/>
    <property type="project" value="TreeGrafter"/>
</dbReference>
<evidence type="ECO:0000313" key="3">
    <source>
        <dbReference type="Proteomes" id="UP000324705"/>
    </source>
</evidence>
<evidence type="ECO:0000313" key="2">
    <source>
        <dbReference type="EMBL" id="VAI04820.1"/>
    </source>
</evidence>
<name>A0A9R0WAQ1_TRITD</name>
<dbReference type="GO" id="GO:0006506">
    <property type="term" value="P:GPI anchor biosynthetic process"/>
    <property type="evidence" value="ECO:0007669"/>
    <property type="project" value="InterPro"/>
</dbReference>
<dbReference type="PANTHER" id="PTHR13315">
    <property type="entry name" value="METALLO PHOSPHOESTERASE RELATED"/>
    <property type="match status" value="1"/>
</dbReference>